<evidence type="ECO:0000313" key="2">
    <source>
        <dbReference type="EMBL" id="MBC5681945.1"/>
    </source>
</evidence>
<keyword evidence="3" id="KW-1185">Reference proteome</keyword>
<evidence type="ECO:0008006" key="4">
    <source>
        <dbReference type="Google" id="ProtNLM"/>
    </source>
</evidence>
<organism evidence="2 3">
    <name type="scientific">Lachnospira hominis</name>
    <name type="common">ex Liu et al. 2021</name>
    <dbReference type="NCBI Taxonomy" id="2763051"/>
    <lineage>
        <taxon>Bacteria</taxon>
        <taxon>Bacillati</taxon>
        <taxon>Bacillota</taxon>
        <taxon>Clostridia</taxon>
        <taxon>Lachnospirales</taxon>
        <taxon>Lachnospiraceae</taxon>
        <taxon>Lachnospira</taxon>
    </lineage>
</organism>
<comment type="caution">
    <text evidence="2">The sequence shown here is derived from an EMBL/GenBank/DDBJ whole genome shotgun (WGS) entry which is preliminary data.</text>
</comment>
<reference evidence="2 3" key="1">
    <citation type="submission" date="2020-08" db="EMBL/GenBank/DDBJ databases">
        <title>Genome public.</title>
        <authorList>
            <person name="Liu C."/>
            <person name="Sun Q."/>
        </authorList>
    </citation>
    <scope>NUCLEOTIDE SEQUENCE [LARGE SCALE GENOMIC DNA]</scope>
    <source>
        <strain evidence="2 3">NSJ-43</strain>
    </source>
</reference>
<feature type="transmembrane region" description="Helical" evidence="1">
    <location>
        <begin position="52"/>
        <end position="76"/>
    </location>
</feature>
<gene>
    <name evidence="2" type="ORF">H8S01_13495</name>
</gene>
<feature type="transmembrane region" description="Helical" evidence="1">
    <location>
        <begin position="12"/>
        <end position="31"/>
    </location>
</feature>
<accession>A0ABR7G3C6</accession>
<evidence type="ECO:0000313" key="3">
    <source>
        <dbReference type="Proteomes" id="UP000628463"/>
    </source>
</evidence>
<evidence type="ECO:0000256" key="1">
    <source>
        <dbReference type="SAM" id="Phobius"/>
    </source>
</evidence>
<keyword evidence="1" id="KW-0812">Transmembrane</keyword>
<dbReference type="Proteomes" id="UP000628463">
    <property type="component" value="Unassembled WGS sequence"/>
</dbReference>
<name>A0ABR7G3C6_9FIRM</name>
<keyword evidence="1" id="KW-1133">Transmembrane helix</keyword>
<feature type="transmembrane region" description="Helical" evidence="1">
    <location>
        <begin position="82"/>
        <end position="107"/>
    </location>
</feature>
<protein>
    <recommendedName>
        <fullName evidence="4">DUF3784 domain-containing protein</fullName>
    </recommendedName>
</protein>
<sequence>MRFVRRNNMIGFVIWSLFGVFIIGLGIKDMFSKNPVGFWANTETIKVKDVKGYNCASGLLFIIYGIIFVILGIPLLEGQNTPYVLLSVIGVMVETIVIMAVYSLVIVKKYEEK</sequence>
<dbReference type="EMBL" id="JACOPD010000015">
    <property type="protein sequence ID" value="MBC5681945.1"/>
    <property type="molecule type" value="Genomic_DNA"/>
</dbReference>
<proteinExistence type="predicted"/>
<keyword evidence="1" id="KW-0472">Membrane</keyword>